<proteinExistence type="inferred from homology"/>
<organism evidence="3 4">
    <name type="scientific">Paenibacillus glycinis</name>
    <dbReference type="NCBI Taxonomy" id="2697035"/>
    <lineage>
        <taxon>Bacteria</taxon>
        <taxon>Bacillati</taxon>
        <taxon>Bacillota</taxon>
        <taxon>Bacilli</taxon>
        <taxon>Bacillales</taxon>
        <taxon>Paenibacillaceae</taxon>
        <taxon>Paenibacillus</taxon>
    </lineage>
</organism>
<dbReference type="InterPro" id="IPR036291">
    <property type="entry name" value="NAD(P)-bd_dom_sf"/>
</dbReference>
<dbReference type="PANTHER" id="PTHR24320">
    <property type="entry name" value="RETINOL DEHYDROGENASE"/>
    <property type="match status" value="1"/>
</dbReference>
<evidence type="ECO:0000256" key="1">
    <source>
        <dbReference type="ARBA" id="ARBA00006484"/>
    </source>
</evidence>
<dbReference type="InterPro" id="IPR002347">
    <property type="entry name" value="SDR_fam"/>
</dbReference>
<dbReference type="Pfam" id="PF00106">
    <property type="entry name" value="adh_short"/>
    <property type="match status" value="1"/>
</dbReference>
<dbReference type="Proteomes" id="UP000665561">
    <property type="component" value="Unassembled WGS sequence"/>
</dbReference>
<comment type="similarity">
    <text evidence="1">Belongs to the short-chain dehydrogenases/reductases (SDR) family.</text>
</comment>
<protein>
    <submittedName>
        <fullName evidence="3">SDR family NAD(P)-dependent oxidoreductase</fullName>
    </submittedName>
</protein>
<keyword evidence="2" id="KW-0560">Oxidoreductase</keyword>
<dbReference type="PRINTS" id="PR00081">
    <property type="entry name" value="GDHRDH"/>
</dbReference>
<dbReference type="EMBL" id="JAAAMV010000007">
    <property type="protein sequence ID" value="NBD24539.1"/>
    <property type="molecule type" value="Genomic_DNA"/>
</dbReference>
<dbReference type="PANTHER" id="PTHR24320:SF148">
    <property type="entry name" value="NAD(P)-BINDING ROSSMANN-FOLD SUPERFAMILY PROTEIN"/>
    <property type="match status" value="1"/>
</dbReference>
<dbReference type="Gene3D" id="3.40.50.720">
    <property type="entry name" value="NAD(P)-binding Rossmann-like Domain"/>
    <property type="match status" value="1"/>
</dbReference>
<dbReference type="SUPFAM" id="SSF51735">
    <property type="entry name" value="NAD(P)-binding Rossmann-fold domains"/>
    <property type="match status" value="1"/>
</dbReference>
<evidence type="ECO:0000256" key="2">
    <source>
        <dbReference type="ARBA" id="ARBA00023002"/>
    </source>
</evidence>
<sequence>METAIQYTRTPQEPIPSGFGSDTTAAEALGGRDLSGKIAIVTGGYSGLGLETARVLAEAGATVIVPARTPDKARAAVAAIPRVELEAMDLLDPASIDAFAERFLATGRPLDILVNSAGIMAAPLTRDARGYESQFAVNHLGHFQLTARLWPALKQAGGARVVSVSSRALRFAGVNLEDPNYEHREYEKWQAYGQSKTANVLFAVELDRIGYAHGVRAFAVHPGTIVTDLSRHLSDDEMRAMGALDEQGRRVAVNKDAGFKSVAEGAATSVWCAANAQLDGRGGVYCEDVDIAAFAGPDSPSFGPGVVQWAIDPVIARRLWALSEDMTGVTFE</sequence>
<name>A0ABW9XQ76_9BACL</name>
<comment type="caution">
    <text evidence="3">The sequence shown here is derived from an EMBL/GenBank/DDBJ whole genome shotgun (WGS) entry which is preliminary data.</text>
</comment>
<accession>A0ABW9XQ76</accession>
<evidence type="ECO:0000313" key="4">
    <source>
        <dbReference type="Proteomes" id="UP000665561"/>
    </source>
</evidence>
<gene>
    <name evidence="3" type="ORF">GT019_11710</name>
</gene>
<dbReference type="RefSeq" id="WP_161743335.1">
    <property type="nucleotide sequence ID" value="NZ_JAAAMV010000007.1"/>
</dbReference>
<reference evidence="3 4" key="1">
    <citation type="submission" date="2020-01" db="EMBL/GenBank/DDBJ databases">
        <title>Paenibacillus soybeanensis sp. nov. isolated from the nodules of soybean (Glycine max(L.) Merr).</title>
        <authorList>
            <person name="Wang H."/>
        </authorList>
    </citation>
    <scope>NUCLEOTIDE SEQUENCE [LARGE SCALE GENOMIC DNA]</scope>
    <source>
        <strain evidence="3 4">T1</strain>
    </source>
</reference>
<evidence type="ECO:0000313" key="3">
    <source>
        <dbReference type="EMBL" id="NBD24539.1"/>
    </source>
</evidence>
<keyword evidence="4" id="KW-1185">Reference proteome</keyword>
<dbReference type="NCBIfam" id="NF004845">
    <property type="entry name" value="PRK06196.1"/>
    <property type="match status" value="1"/>
</dbReference>